<dbReference type="Proteomes" id="UP001065613">
    <property type="component" value="Chromosome"/>
</dbReference>
<protein>
    <submittedName>
        <fullName evidence="1">Uncharacterized protein</fullName>
    </submittedName>
</protein>
<gene>
    <name evidence="1" type="ORF">KA717_34585</name>
</gene>
<name>A0A977KVA8_9CYAN</name>
<proteinExistence type="predicted"/>
<organism evidence="1">
    <name type="scientific">Woronichinia naegeliana WA131</name>
    <dbReference type="NCBI Taxonomy" id="2824559"/>
    <lineage>
        <taxon>Bacteria</taxon>
        <taxon>Bacillati</taxon>
        <taxon>Cyanobacteriota</taxon>
        <taxon>Cyanophyceae</taxon>
        <taxon>Synechococcales</taxon>
        <taxon>Coelosphaeriaceae</taxon>
        <taxon>Woronichinia</taxon>
    </lineage>
</organism>
<reference evidence="1" key="1">
    <citation type="submission" date="2021-04" db="EMBL/GenBank/DDBJ databases">
        <title>Genome sequence of Woronichinia naegeliana from Washington state freshwater lake bloom.</title>
        <authorList>
            <person name="Dreher T.W."/>
        </authorList>
    </citation>
    <scope>NUCLEOTIDE SEQUENCE</scope>
    <source>
        <strain evidence="1">WA131</strain>
    </source>
</reference>
<dbReference type="KEGG" id="wna:KA717_34585"/>
<dbReference type="EMBL" id="CP073041">
    <property type="protein sequence ID" value="UXE60589.1"/>
    <property type="molecule type" value="Genomic_DNA"/>
</dbReference>
<dbReference type="AlphaFoldDB" id="A0A977KVA8"/>
<evidence type="ECO:0000313" key="1">
    <source>
        <dbReference type="EMBL" id="UXE60589.1"/>
    </source>
</evidence>
<sequence length="706" mass="81418">MIQQSQRSPNPEPKKILSEILLEFVIEIQEPRKASNPQMIVKKILELVKPQYFKCVEIICNLIRKSDDYINEGREEQKITNLVENFAQNWQESDDSQHLQEIKNKIIESQRSLSLLSLYKQIIINQDIHLDGTNSNDLEYLIDLGLVVREDTVLRVSNIVYEKVFNLNFIEQELNSHVNKIVSEKWTFTLDLRETQKEQIINLITLNIPQLAKKTNNLETLISLILTSSKPDIALLELLLKLFAETEDKNFTSDNDQENPKSLIRPYLIDNWETKSNSLSVYFQGIKQKLITNNNCDAFWLLVTYRYVLQGKDTPFNADQETQELLNLKLVLTNQANKLTVSNEIYYKVIFNENWVGKQLAQIPKPQSQNILALLDSNDFEGDITILKSKFPHNFKTIIEEILSWTHEHQSLTKKIVEFVGSLEVESENVKDWFEKNVIYSQNLGEYLREAVNDFKILIRSRVAKLEGVKEIDQINLSLVKLTTKFRQNPLIIAKAILEHTDGEPESIKNLVDLILPDDSIIRTEADGHKIPELVKSLENPNLEVVLSMPKINIDQLLNQIVEEQEGLEAIVLINLTKSLPQYHNSDLRLNNERLFNDLFRTNRGISKALANFASLQSIPKALNTFGQETNKGQLDYAIFLFKNEDKKNIDSGGLIVVYFTIFEGVPFAICYIATKEAFLASILLSCEESIDQIRDGLKEKYEQYE</sequence>
<accession>A0A977KVA8</accession>